<evidence type="ECO:0000313" key="2">
    <source>
        <dbReference type="Proteomes" id="UP001054837"/>
    </source>
</evidence>
<organism evidence="1 2">
    <name type="scientific">Caerostris darwini</name>
    <dbReference type="NCBI Taxonomy" id="1538125"/>
    <lineage>
        <taxon>Eukaryota</taxon>
        <taxon>Metazoa</taxon>
        <taxon>Ecdysozoa</taxon>
        <taxon>Arthropoda</taxon>
        <taxon>Chelicerata</taxon>
        <taxon>Arachnida</taxon>
        <taxon>Araneae</taxon>
        <taxon>Araneomorphae</taxon>
        <taxon>Entelegynae</taxon>
        <taxon>Araneoidea</taxon>
        <taxon>Araneidae</taxon>
        <taxon>Caerostris</taxon>
    </lineage>
</organism>
<reference evidence="1 2" key="1">
    <citation type="submission" date="2021-06" db="EMBL/GenBank/DDBJ databases">
        <title>Caerostris darwini draft genome.</title>
        <authorList>
            <person name="Kono N."/>
            <person name="Arakawa K."/>
        </authorList>
    </citation>
    <scope>NUCLEOTIDE SEQUENCE [LARGE SCALE GENOMIC DNA]</scope>
</reference>
<dbReference type="AlphaFoldDB" id="A0AAV4VEC9"/>
<evidence type="ECO:0000313" key="1">
    <source>
        <dbReference type="EMBL" id="GIY68364.1"/>
    </source>
</evidence>
<gene>
    <name evidence="1" type="ORF">CDAR_109071</name>
</gene>
<protein>
    <submittedName>
        <fullName evidence="1">Uncharacterized protein</fullName>
    </submittedName>
</protein>
<name>A0AAV4VEC9_9ARAC</name>
<dbReference type="Proteomes" id="UP001054837">
    <property type="component" value="Unassembled WGS sequence"/>
</dbReference>
<dbReference type="EMBL" id="BPLQ01012858">
    <property type="protein sequence ID" value="GIY68364.1"/>
    <property type="molecule type" value="Genomic_DNA"/>
</dbReference>
<comment type="caution">
    <text evidence="1">The sequence shown here is derived from an EMBL/GenBank/DDBJ whole genome shotgun (WGS) entry which is preliminary data.</text>
</comment>
<keyword evidence="2" id="KW-1185">Reference proteome</keyword>
<accession>A0AAV4VEC9</accession>
<sequence>MEGCLEQQEIFFSLHLTGQFAVASRRNLRTVTLFFLGETTNNKSQILTDQGSLREHKTQTGQTESIVADGGLPGTPRDLFLAPFNWQACSRNLRTVTVKAIIMEHWVAGLTNNYSYRRRDEREFCLGCRN</sequence>
<proteinExistence type="predicted"/>